<dbReference type="Gene3D" id="1.10.490.10">
    <property type="entry name" value="Globins"/>
    <property type="match status" value="1"/>
</dbReference>
<keyword evidence="2" id="KW-1185">Reference proteome</keyword>
<dbReference type="GO" id="GO:0019825">
    <property type="term" value="F:oxygen binding"/>
    <property type="evidence" value="ECO:0007669"/>
    <property type="project" value="InterPro"/>
</dbReference>
<proteinExistence type="predicted"/>
<evidence type="ECO:0000313" key="2">
    <source>
        <dbReference type="Proteomes" id="UP000198406"/>
    </source>
</evidence>
<comment type="caution">
    <text evidence="1">The sequence shown here is derived from an EMBL/GenBank/DDBJ whole genome shotgun (WGS) entry which is preliminary data.</text>
</comment>
<dbReference type="InterPro" id="IPR009050">
    <property type="entry name" value="Globin-like_sf"/>
</dbReference>
<dbReference type="AlphaFoldDB" id="A0A1Z5JYM2"/>
<evidence type="ECO:0008006" key="3">
    <source>
        <dbReference type="Google" id="ProtNLM"/>
    </source>
</evidence>
<reference evidence="1 2" key="1">
    <citation type="journal article" date="2015" name="Plant Cell">
        <title>Oil accumulation by the oleaginous diatom Fistulifera solaris as revealed by the genome and transcriptome.</title>
        <authorList>
            <person name="Tanaka T."/>
            <person name="Maeda Y."/>
            <person name="Veluchamy A."/>
            <person name="Tanaka M."/>
            <person name="Abida H."/>
            <person name="Marechal E."/>
            <person name="Bowler C."/>
            <person name="Muto M."/>
            <person name="Sunaga Y."/>
            <person name="Tanaka M."/>
            <person name="Yoshino T."/>
            <person name="Taniguchi T."/>
            <person name="Fukuda Y."/>
            <person name="Nemoto M."/>
            <person name="Matsumoto M."/>
            <person name="Wong P.S."/>
            <person name="Aburatani S."/>
            <person name="Fujibuchi W."/>
        </authorList>
    </citation>
    <scope>NUCLEOTIDE SEQUENCE [LARGE SCALE GENOMIC DNA]</scope>
    <source>
        <strain evidence="1 2">JPCC DA0580</strain>
    </source>
</reference>
<sequence>MSVKSVHDLGTDVVRSVVDDLFRRFMNDEDLYPFFSRTRLSFLKIHSLSILKAAYAGLPSEEDLERIFKQHQILFQEKGLGIVHFNKMLHHLEGALAGKGVASSILEKAMNFLDEIKPMFEKGAEYTVPVTVAPTKTKIYFKAVIKETTTPTTSPRELSKSPNSLRGSFREKLTKSPSFMRRSIRIITKGVA</sequence>
<dbReference type="InterPro" id="IPR012292">
    <property type="entry name" value="Globin/Proto"/>
</dbReference>
<name>A0A1Z5JYM2_FISSO</name>
<dbReference type="InParanoid" id="A0A1Z5JYM2"/>
<dbReference type="GO" id="GO:0020037">
    <property type="term" value="F:heme binding"/>
    <property type="evidence" value="ECO:0007669"/>
    <property type="project" value="InterPro"/>
</dbReference>
<dbReference type="Proteomes" id="UP000198406">
    <property type="component" value="Unassembled WGS sequence"/>
</dbReference>
<accession>A0A1Z5JYM2</accession>
<evidence type="ECO:0000313" key="1">
    <source>
        <dbReference type="EMBL" id="GAX19120.1"/>
    </source>
</evidence>
<protein>
    <recommendedName>
        <fullName evidence="3">Globin family profile domain-containing protein</fullName>
    </recommendedName>
</protein>
<organism evidence="1 2">
    <name type="scientific">Fistulifera solaris</name>
    <name type="common">Oleaginous diatom</name>
    <dbReference type="NCBI Taxonomy" id="1519565"/>
    <lineage>
        <taxon>Eukaryota</taxon>
        <taxon>Sar</taxon>
        <taxon>Stramenopiles</taxon>
        <taxon>Ochrophyta</taxon>
        <taxon>Bacillariophyta</taxon>
        <taxon>Bacillariophyceae</taxon>
        <taxon>Bacillariophycidae</taxon>
        <taxon>Naviculales</taxon>
        <taxon>Naviculaceae</taxon>
        <taxon>Fistulifera</taxon>
    </lineage>
</organism>
<dbReference type="EMBL" id="BDSP01000134">
    <property type="protein sequence ID" value="GAX19120.1"/>
    <property type="molecule type" value="Genomic_DNA"/>
</dbReference>
<dbReference type="SUPFAM" id="SSF46458">
    <property type="entry name" value="Globin-like"/>
    <property type="match status" value="1"/>
</dbReference>
<gene>
    <name evidence="1" type="ORF">FisN_3Lh060</name>
</gene>